<sequence>MRRDVGPARHTVAMLDLILPTECGGCGAPASRWCQACATELAVRPDEPHVVNPRIDAGVPVFALGRYANARRQAILALKEHGRADLVAPLARALAVGVHRLLSWGIVDTPLTIVPAPTRRSAARRRGGDPVLRLARAAVAQHPEIWVAQALRIKALTRDSVGLGTAARERNITGRVVLRGRPPRTDVMVVDDIVTTGATARESVRVLQGAGVRVVAVLAIAAA</sequence>
<evidence type="ECO:0000313" key="2">
    <source>
        <dbReference type="EMBL" id="BBY11714.1"/>
    </source>
</evidence>
<dbReference type="Gene3D" id="3.40.50.2020">
    <property type="match status" value="1"/>
</dbReference>
<reference evidence="2 3" key="1">
    <citation type="journal article" date="2019" name="Emerg. Microbes Infect.">
        <title>Comprehensive subspecies identification of 175 nontuberculous mycobacteria species based on 7547 genomic profiles.</title>
        <authorList>
            <person name="Matsumoto Y."/>
            <person name="Kinjo T."/>
            <person name="Motooka D."/>
            <person name="Nabeya D."/>
            <person name="Jung N."/>
            <person name="Uechi K."/>
            <person name="Horii T."/>
            <person name="Iida T."/>
            <person name="Fujita J."/>
            <person name="Nakamura S."/>
        </authorList>
    </citation>
    <scope>NUCLEOTIDE SEQUENCE [LARGE SCALE GENOMIC DNA]</scope>
    <source>
        <strain evidence="2 3">JCM 17324</strain>
    </source>
</reference>
<keyword evidence="3" id="KW-1185">Reference proteome</keyword>
<name>A0ABM7JCW9_9MYCO</name>
<organism evidence="2 3">
    <name type="scientific">Mycobacterium marseillense</name>
    <dbReference type="NCBI Taxonomy" id="701042"/>
    <lineage>
        <taxon>Bacteria</taxon>
        <taxon>Bacillati</taxon>
        <taxon>Actinomycetota</taxon>
        <taxon>Actinomycetes</taxon>
        <taxon>Mycobacteriales</taxon>
        <taxon>Mycobacteriaceae</taxon>
        <taxon>Mycobacterium</taxon>
        <taxon>Mycobacterium avium complex (MAC)</taxon>
    </lineage>
</organism>
<gene>
    <name evidence="2" type="ORF">MMARJ_24540</name>
</gene>
<dbReference type="InterPro" id="IPR029057">
    <property type="entry name" value="PRTase-like"/>
</dbReference>
<comment type="similarity">
    <text evidence="1">Belongs to the ComF/GntX family.</text>
</comment>
<protein>
    <recommendedName>
        <fullName evidence="4">Phosphoribosyltransferase</fullName>
    </recommendedName>
</protein>
<dbReference type="SUPFAM" id="SSF53271">
    <property type="entry name" value="PRTase-like"/>
    <property type="match status" value="1"/>
</dbReference>
<dbReference type="InterPro" id="IPR051910">
    <property type="entry name" value="ComF/GntX_DNA_util-trans"/>
</dbReference>
<proteinExistence type="inferred from homology"/>
<dbReference type="PANTHER" id="PTHR47505:SF1">
    <property type="entry name" value="DNA UTILIZATION PROTEIN YHGH"/>
    <property type="match status" value="1"/>
</dbReference>
<evidence type="ECO:0008006" key="4">
    <source>
        <dbReference type="Google" id="ProtNLM"/>
    </source>
</evidence>
<evidence type="ECO:0000256" key="1">
    <source>
        <dbReference type="ARBA" id="ARBA00008007"/>
    </source>
</evidence>
<accession>A0ABM7JCW9</accession>
<dbReference type="EMBL" id="AP022584">
    <property type="protein sequence ID" value="BBY11714.1"/>
    <property type="molecule type" value="Genomic_DNA"/>
</dbReference>
<dbReference type="PANTHER" id="PTHR47505">
    <property type="entry name" value="DNA UTILIZATION PROTEIN YHGH"/>
    <property type="match status" value="1"/>
</dbReference>
<dbReference type="CDD" id="cd06223">
    <property type="entry name" value="PRTases_typeI"/>
    <property type="match status" value="1"/>
</dbReference>
<dbReference type="InterPro" id="IPR000836">
    <property type="entry name" value="PRTase_dom"/>
</dbReference>
<evidence type="ECO:0000313" key="3">
    <source>
        <dbReference type="Proteomes" id="UP000466831"/>
    </source>
</evidence>
<dbReference type="Proteomes" id="UP000466831">
    <property type="component" value="Chromosome"/>
</dbReference>